<dbReference type="EMBL" id="FOVR01000008">
    <property type="protein sequence ID" value="SFO54736.1"/>
    <property type="molecule type" value="Genomic_DNA"/>
</dbReference>
<keyword evidence="1" id="KW-0229">DNA integration</keyword>
<evidence type="ECO:0000313" key="5">
    <source>
        <dbReference type="Proteomes" id="UP000199236"/>
    </source>
</evidence>
<organism evidence="4 5">
    <name type="scientific">Cohaesibacter marisflavi</name>
    <dbReference type="NCBI Taxonomy" id="655353"/>
    <lineage>
        <taxon>Bacteria</taxon>
        <taxon>Pseudomonadati</taxon>
        <taxon>Pseudomonadota</taxon>
        <taxon>Alphaproteobacteria</taxon>
        <taxon>Hyphomicrobiales</taxon>
        <taxon>Cohaesibacteraceae</taxon>
    </lineage>
</organism>
<dbReference type="GO" id="GO:0015074">
    <property type="term" value="P:DNA integration"/>
    <property type="evidence" value="ECO:0007669"/>
    <property type="project" value="UniProtKB-KW"/>
</dbReference>
<accession>A0A1I5I3N9</accession>
<dbReference type="InterPro" id="IPR002104">
    <property type="entry name" value="Integrase_catalytic"/>
</dbReference>
<evidence type="ECO:0000313" key="4">
    <source>
        <dbReference type="EMBL" id="SFO54736.1"/>
    </source>
</evidence>
<gene>
    <name evidence="4" type="ORF">SAMN04488056_1083</name>
</gene>
<dbReference type="STRING" id="655353.SAMN04488056_1083"/>
<reference evidence="4 5" key="1">
    <citation type="submission" date="2016-10" db="EMBL/GenBank/DDBJ databases">
        <authorList>
            <person name="de Groot N.N."/>
        </authorList>
    </citation>
    <scope>NUCLEOTIDE SEQUENCE [LARGE SCALE GENOMIC DNA]</scope>
    <source>
        <strain evidence="4 5">CGMCC 1.9157</strain>
    </source>
</reference>
<dbReference type="GO" id="GO:0006310">
    <property type="term" value="P:DNA recombination"/>
    <property type="evidence" value="ECO:0007669"/>
    <property type="project" value="UniProtKB-KW"/>
</dbReference>
<dbReference type="PROSITE" id="PS51898">
    <property type="entry name" value="TYR_RECOMBINASE"/>
    <property type="match status" value="1"/>
</dbReference>
<dbReference type="CDD" id="cd00397">
    <property type="entry name" value="DNA_BRE_C"/>
    <property type="match status" value="1"/>
</dbReference>
<dbReference type="Proteomes" id="UP000199236">
    <property type="component" value="Unassembled WGS sequence"/>
</dbReference>
<dbReference type="OrthoDB" id="6819422at2"/>
<keyword evidence="5" id="KW-1185">Reference proteome</keyword>
<dbReference type="RefSeq" id="WP_090073528.1">
    <property type="nucleotide sequence ID" value="NZ_FOVR01000008.1"/>
</dbReference>
<dbReference type="AlphaFoldDB" id="A0A1I5I3N9"/>
<feature type="domain" description="Tyr recombinase" evidence="3">
    <location>
        <begin position="178"/>
        <end position="401"/>
    </location>
</feature>
<dbReference type="Gene3D" id="1.10.443.10">
    <property type="entry name" value="Intergrase catalytic core"/>
    <property type="match status" value="1"/>
</dbReference>
<dbReference type="SUPFAM" id="SSF56349">
    <property type="entry name" value="DNA breaking-rejoining enzymes"/>
    <property type="match status" value="1"/>
</dbReference>
<dbReference type="InterPro" id="IPR011010">
    <property type="entry name" value="DNA_brk_join_enz"/>
</dbReference>
<dbReference type="GO" id="GO:0003677">
    <property type="term" value="F:DNA binding"/>
    <property type="evidence" value="ECO:0007669"/>
    <property type="project" value="InterPro"/>
</dbReference>
<evidence type="ECO:0000256" key="2">
    <source>
        <dbReference type="ARBA" id="ARBA00023172"/>
    </source>
</evidence>
<dbReference type="PANTHER" id="PTHR30349">
    <property type="entry name" value="PHAGE INTEGRASE-RELATED"/>
    <property type="match status" value="1"/>
</dbReference>
<name>A0A1I5I3N9_9HYPH</name>
<evidence type="ECO:0000259" key="3">
    <source>
        <dbReference type="PROSITE" id="PS51898"/>
    </source>
</evidence>
<dbReference type="InterPro" id="IPR013762">
    <property type="entry name" value="Integrase-like_cat_sf"/>
</dbReference>
<keyword evidence="2" id="KW-0233">DNA recombination</keyword>
<dbReference type="InterPro" id="IPR050090">
    <property type="entry name" value="Tyrosine_recombinase_XerCD"/>
</dbReference>
<evidence type="ECO:0000256" key="1">
    <source>
        <dbReference type="ARBA" id="ARBA00022908"/>
    </source>
</evidence>
<protein>
    <submittedName>
        <fullName evidence="4">Phage integrase family protein</fullName>
    </submittedName>
</protein>
<dbReference type="Pfam" id="PF00589">
    <property type="entry name" value="Phage_integrase"/>
    <property type="match status" value="1"/>
</dbReference>
<sequence length="410" mass="47352">MYFWTPRLIKFRDGERFATCFDKNGIPAYYPTALALEYRSLNLASSTLLSYMKHVAHFERCCIYNSVDIIRNIEAGKYPTAADATFLAQTASVNSKALANAISPNVSRINGKKWSRAEMVNNQTKAQRITVFAALIDLVCRAYESRQSKEIFFGLANQRERFLEKLLALRPKVRDLNRISKGPTHHQLGRLTRFMLDHGPHDCEGVIWQNPALNERNWAIAQTLFETGFRNSELRALRVKDVNFELMEIRVFRRPDDPDDPRLREPNVKTYEKVYPISDRLCMSLEKYLLSHGGNAADRSGSPFFFLSHSNRNFGQPIANDTVNRIATDIGLHLEILNLTPHHFRHQWIQNLADWSIRENIEPAEFDRFANMLGGWSLLSNMATQYRGDQLTKYAYKKGLMVEQERNNDI</sequence>
<proteinExistence type="predicted"/>